<protein>
    <submittedName>
        <fullName evidence="1">Uncharacterized protein</fullName>
    </submittedName>
</protein>
<dbReference type="STRING" id="59895.A0A118JWM0"/>
<keyword evidence="2" id="KW-1185">Reference proteome</keyword>
<comment type="caution">
    <text evidence="1">The sequence shown here is derived from an EMBL/GenBank/DDBJ whole genome shotgun (WGS) entry which is preliminary data.</text>
</comment>
<proteinExistence type="predicted"/>
<sequence>MLLEIMIVGDRAVNASEFGLERLYLIGICFMSNELVTKVMARMASADIMCVGSKVVREKFSGIIRNALRNARKLFHL</sequence>
<evidence type="ECO:0000313" key="2">
    <source>
        <dbReference type="Proteomes" id="UP000243975"/>
    </source>
</evidence>
<dbReference type="Gramene" id="KVH95934">
    <property type="protein sequence ID" value="KVH95934"/>
    <property type="gene ID" value="Ccrd_001995"/>
</dbReference>
<evidence type="ECO:0000313" key="1">
    <source>
        <dbReference type="EMBL" id="KVH95934.1"/>
    </source>
</evidence>
<dbReference type="EMBL" id="LEKV01004371">
    <property type="protein sequence ID" value="KVH95934.1"/>
    <property type="molecule type" value="Genomic_DNA"/>
</dbReference>
<gene>
    <name evidence="1" type="ORF">Ccrd_001995</name>
</gene>
<organism evidence="1 2">
    <name type="scientific">Cynara cardunculus var. scolymus</name>
    <name type="common">Globe artichoke</name>
    <name type="synonym">Cynara scolymus</name>
    <dbReference type="NCBI Taxonomy" id="59895"/>
    <lineage>
        <taxon>Eukaryota</taxon>
        <taxon>Viridiplantae</taxon>
        <taxon>Streptophyta</taxon>
        <taxon>Embryophyta</taxon>
        <taxon>Tracheophyta</taxon>
        <taxon>Spermatophyta</taxon>
        <taxon>Magnoliopsida</taxon>
        <taxon>eudicotyledons</taxon>
        <taxon>Gunneridae</taxon>
        <taxon>Pentapetalae</taxon>
        <taxon>asterids</taxon>
        <taxon>campanulids</taxon>
        <taxon>Asterales</taxon>
        <taxon>Asteraceae</taxon>
        <taxon>Carduoideae</taxon>
        <taxon>Cardueae</taxon>
        <taxon>Carduinae</taxon>
        <taxon>Cynara</taxon>
    </lineage>
</organism>
<reference evidence="1 2" key="1">
    <citation type="journal article" date="2016" name="Sci. Rep.">
        <title>The genome sequence of the outbreeding globe artichoke constructed de novo incorporating a phase-aware low-pass sequencing strategy of F1 progeny.</title>
        <authorList>
            <person name="Scaglione D."/>
            <person name="Reyes-Chin-Wo S."/>
            <person name="Acquadro A."/>
            <person name="Froenicke L."/>
            <person name="Portis E."/>
            <person name="Beitel C."/>
            <person name="Tirone M."/>
            <person name="Mauro R."/>
            <person name="Lo Monaco A."/>
            <person name="Mauromicale G."/>
            <person name="Faccioli P."/>
            <person name="Cattivelli L."/>
            <person name="Rieseberg L."/>
            <person name="Michelmore R."/>
            <person name="Lanteri S."/>
        </authorList>
    </citation>
    <scope>NUCLEOTIDE SEQUENCE [LARGE SCALE GENOMIC DNA]</scope>
    <source>
        <strain evidence="1">2C</strain>
    </source>
</reference>
<accession>A0A118JWM0</accession>
<dbReference type="Proteomes" id="UP000243975">
    <property type="component" value="Unassembled WGS sequence"/>
</dbReference>
<name>A0A118JWM0_CYNCS</name>
<dbReference type="AlphaFoldDB" id="A0A118JWM0"/>